<dbReference type="EMBL" id="JABSTU010000005">
    <property type="protein sequence ID" value="KAH8032085.1"/>
    <property type="molecule type" value="Genomic_DNA"/>
</dbReference>
<evidence type="ECO:0000313" key="2">
    <source>
        <dbReference type="EMBL" id="KAH8032085.1"/>
    </source>
</evidence>
<evidence type="ECO:0000313" key="3">
    <source>
        <dbReference type="Proteomes" id="UP000821866"/>
    </source>
</evidence>
<evidence type="ECO:0000256" key="1">
    <source>
        <dbReference type="SAM" id="Phobius"/>
    </source>
</evidence>
<name>A0A9J6EDA7_RHIMP</name>
<comment type="caution">
    <text evidence="2">The sequence shown here is derived from an EMBL/GenBank/DDBJ whole genome shotgun (WGS) entry which is preliminary data.</text>
</comment>
<proteinExistence type="predicted"/>
<gene>
    <name evidence="2" type="ORF">HPB51_023069</name>
</gene>
<organism evidence="2 3">
    <name type="scientific">Rhipicephalus microplus</name>
    <name type="common">Cattle tick</name>
    <name type="synonym">Boophilus microplus</name>
    <dbReference type="NCBI Taxonomy" id="6941"/>
    <lineage>
        <taxon>Eukaryota</taxon>
        <taxon>Metazoa</taxon>
        <taxon>Ecdysozoa</taxon>
        <taxon>Arthropoda</taxon>
        <taxon>Chelicerata</taxon>
        <taxon>Arachnida</taxon>
        <taxon>Acari</taxon>
        <taxon>Parasitiformes</taxon>
        <taxon>Ixodida</taxon>
        <taxon>Ixodoidea</taxon>
        <taxon>Ixodidae</taxon>
        <taxon>Rhipicephalinae</taxon>
        <taxon>Rhipicephalus</taxon>
        <taxon>Boophilus</taxon>
    </lineage>
</organism>
<keyword evidence="1" id="KW-1133">Transmembrane helix</keyword>
<reference evidence="2" key="2">
    <citation type="submission" date="2021-09" db="EMBL/GenBank/DDBJ databases">
        <authorList>
            <person name="Jia N."/>
            <person name="Wang J."/>
            <person name="Shi W."/>
            <person name="Du L."/>
            <person name="Sun Y."/>
            <person name="Zhan W."/>
            <person name="Jiang J."/>
            <person name="Wang Q."/>
            <person name="Zhang B."/>
            <person name="Ji P."/>
            <person name="Sakyi L.B."/>
            <person name="Cui X."/>
            <person name="Yuan T."/>
            <person name="Jiang B."/>
            <person name="Yang W."/>
            <person name="Lam T.T.-Y."/>
            <person name="Chang Q."/>
            <person name="Ding S."/>
            <person name="Wang X."/>
            <person name="Zhu J."/>
            <person name="Ruan X."/>
            <person name="Zhao L."/>
            <person name="Wei J."/>
            <person name="Que T."/>
            <person name="Du C."/>
            <person name="Cheng J."/>
            <person name="Dai P."/>
            <person name="Han X."/>
            <person name="Huang E."/>
            <person name="Gao Y."/>
            <person name="Liu J."/>
            <person name="Shao H."/>
            <person name="Ye R."/>
            <person name="Li L."/>
            <person name="Wei W."/>
            <person name="Wang X."/>
            <person name="Wang C."/>
            <person name="Huo Q."/>
            <person name="Li W."/>
            <person name="Guo W."/>
            <person name="Chen H."/>
            <person name="Chen S."/>
            <person name="Zhou L."/>
            <person name="Zhou L."/>
            <person name="Ni X."/>
            <person name="Tian J."/>
            <person name="Zhou Y."/>
            <person name="Sheng Y."/>
            <person name="Liu T."/>
            <person name="Pan Y."/>
            <person name="Xia L."/>
            <person name="Li J."/>
            <person name="Zhao F."/>
            <person name="Cao W."/>
        </authorList>
    </citation>
    <scope>NUCLEOTIDE SEQUENCE</scope>
    <source>
        <strain evidence="2">Rmic-2018</strain>
        <tissue evidence="2">Larvae</tissue>
    </source>
</reference>
<protein>
    <submittedName>
        <fullName evidence="2">Uncharacterized protein</fullName>
    </submittedName>
</protein>
<accession>A0A9J6EDA7</accession>
<keyword evidence="3" id="KW-1185">Reference proteome</keyword>
<sequence>MEDVYAGPHRPYFAPEDVSPAAVPPSFVPPANVYEEDEDEVEEIFRPVSAERAFRGVNPLLVVAIVLLNLAGTLALVLFTLERNVEFTELPTKPTRPKVEPTENVTDAQRQFYGYDGVEIDTPEMYHGDPAGSDDAGGSAELTPVHVRSSRHLQGLEPQHGLLPERRMTMNQTQPNVTAPSPAHLLVNQPKTLKTFRGAAFEDADDWLDRFDRVAVINDWTPELSYAICTSF</sequence>
<keyword evidence="1" id="KW-0812">Transmembrane</keyword>
<keyword evidence="1" id="KW-0472">Membrane</keyword>
<dbReference type="Proteomes" id="UP000821866">
    <property type="component" value="Chromosome 3"/>
</dbReference>
<reference evidence="2" key="1">
    <citation type="journal article" date="2020" name="Cell">
        <title>Large-Scale Comparative Analyses of Tick Genomes Elucidate Their Genetic Diversity and Vector Capacities.</title>
        <authorList>
            <consortium name="Tick Genome and Microbiome Consortium (TIGMIC)"/>
            <person name="Jia N."/>
            <person name="Wang J."/>
            <person name="Shi W."/>
            <person name="Du L."/>
            <person name="Sun Y."/>
            <person name="Zhan W."/>
            <person name="Jiang J.F."/>
            <person name="Wang Q."/>
            <person name="Zhang B."/>
            <person name="Ji P."/>
            <person name="Bell-Sakyi L."/>
            <person name="Cui X.M."/>
            <person name="Yuan T.T."/>
            <person name="Jiang B.G."/>
            <person name="Yang W.F."/>
            <person name="Lam T.T."/>
            <person name="Chang Q.C."/>
            <person name="Ding S.J."/>
            <person name="Wang X.J."/>
            <person name="Zhu J.G."/>
            <person name="Ruan X.D."/>
            <person name="Zhao L."/>
            <person name="Wei J.T."/>
            <person name="Ye R.Z."/>
            <person name="Que T.C."/>
            <person name="Du C.H."/>
            <person name="Zhou Y.H."/>
            <person name="Cheng J.X."/>
            <person name="Dai P.F."/>
            <person name="Guo W.B."/>
            <person name="Han X.H."/>
            <person name="Huang E.J."/>
            <person name="Li L.F."/>
            <person name="Wei W."/>
            <person name="Gao Y.C."/>
            <person name="Liu J.Z."/>
            <person name="Shao H.Z."/>
            <person name="Wang X."/>
            <person name="Wang C.C."/>
            <person name="Yang T.C."/>
            <person name="Huo Q.B."/>
            <person name="Li W."/>
            <person name="Chen H.Y."/>
            <person name="Chen S.E."/>
            <person name="Zhou L.G."/>
            <person name="Ni X.B."/>
            <person name="Tian J.H."/>
            <person name="Sheng Y."/>
            <person name="Liu T."/>
            <person name="Pan Y.S."/>
            <person name="Xia L.Y."/>
            <person name="Li J."/>
            <person name="Zhao F."/>
            <person name="Cao W.C."/>
        </authorList>
    </citation>
    <scope>NUCLEOTIDE SEQUENCE</scope>
    <source>
        <strain evidence="2">Rmic-2018</strain>
    </source>
</reference>
<dbReference type="AlphaFoldDB" id="A0A9J6EDA7"/>
<feature type="transmembrane region" description="Helical" evidence="1">
    <location>
        <begin position="60"/>
        <end position="81"/>
    </location>
</feature>